<dbReference type="EMBL" id="BK015149">
    <property type="protein sequence ID" value="DAD92988.1"/>
    <property type="molecule type" value="Genomic_DNA"/>
</dbReference>
<proteinExistence type="predicted"/>
<evidence type="ECO:0000313" key="1">
    <source>
        <dbReference type="EMBL" id="DAD92988.1"/>
    </source>
</evidence>
<protein>
    <submittedName>
        <fullName evidence="1">NinG protein</fullName>
    </submittedName>
</protein>
<name>A0A8S5NF08_9CAUD</name>
<organism evidence="1">
    <name type="scientific">Siphoviridae sp. ctrok7</name>
    <dbReference type="NCBI Taxonomy" id="2826480"/>
    <lineage>
        <taxon>Viruses</taxon>
        <taxon>Duplodnaviria</taxon>
        <taxon>Heunggongvirae</taxon>
        <taxon>Uroviricota</taxon>
        <taxon>Caudoviricetes</taxon>
    </lineage>
</organism>
<accession>A0A8S5NF08</accession>
<reference evidence="1" key="1">
    <citation type="journal article" date="2021" name="Proc. Natl. Acad. Sci. U.S.A.">
        <title>A Catalog of Tens of Thousands of Viruses from Human Metagenomes Reveals Hidden Associations with Chronic Diseases.</title>
        <authorList>
            <person name="Tisza M.J."/>
            <person name="Buck C.B."/>
        </authorList>
    </citation>
    <scope>NUCLEOTIDE SEQUENCE</scope>
    <source>
        <strain evidence="1">Ctrok7</strain>
    </source>
</reference>
<sequence length="149" mass="17945">MEPYLLTDRDEYQYCINRGYNPLIDIKHFTMDIRLRVEIQRELFGHCITGRGANIMAANERFFRWVWEHKPHRCEECLKPLRNYSAVYCSHILTRGAFPEMAHDARNINILCFEHHSCWENGDREKMRIYPGNVRIIELLKNEYRGLKI</sequence>